<evidence type="ECO:0000313" key="2">
    <source>
        <dbReference type="EMBL" id="EGG09707.1"/>
    </source>
</evidence>
<dbReference type="HOGENOM" id="CLU_053381_1_2_1"/>
<reference evidence="3" key="1">
    <citation type="journal article" date="2011" name="Proc. Natl. Acad. Sci. U.S.A.">
        <title>Obligate biotrophy features unraveled by the genomic analysis of rust fungi.</title>
        <authorList>
            <person name="Duplessis S."/>
            <person name="Cuomo C.A."/>
            <person name="Lin Y.-C."/>
            <person name="Aerts A."/>
            <person name="Tisserant E."/>
            <person name="Veneault-Fourrey C."/>
            <person name="Joly D.L."/>
            <person name="Hacquard S."/>
            <person name="Amselem J."/>
            <person name="Cantarel B.L."/>
            <person name="Chiu R."/>
            <person name="Coutinho P.M."/>
            <person name="Feau N."/>
            <person name="Field M."/>
            <person name="Frey P."/>
            <person name="Gelhaye E."/>
            <person name="Goldberg J."/>
            <person name="Grabherr M.G."/>
            <person name="Kodira C.D."/>
            <person name="Kohler A."/>
            <person name="Kuees U."/>
            <person name="Lindquist E.A."/>
            <person name="Lucas S.M."/>
            <person name="Mago R."/>
            <person name="Mauceli E."/>
            <person name="Morin E."/>
            <person name="Murat C."/>
            <person name="Pangilinan J.L."/>
            <person name="Park R."/>
            <person name="Pearson M."/>
            <person name="Quesneville H."/>
            <person name="Rouhier N."/>
            <person name="Sakthikumar S."/>
            <person name="Salamov A.A."/>
            <person name="Schmutz J."/>
            <person name="Selles B."/>
            <person name="Shapiro H."/>
            <person name="Tanguay P."/>
            <person name="Tuskan G.A."/>
            <person name="Henrissat B."/>
            <person name="Van de Peer Y."/>
            <person name="Rouze P."/>
            <person name="Ellis J.G."/>
            <person name="Dodds P.N."/>
            <person name="Schein J.E."/>
            <person name="Zhong S."/>
            <person name="Hamelin R.C."/>
            <person name="Grigoriev I.V."/>
            <person name="Szabo L.J."/>
            <person name="Martin F."/>
        </authorList>
    </citation>
    <scope>NUCLEOTIDE SEQUENCE [LARGE SCALE GENOMIC DNA]</scope>
    <source>
        <strain evidence="3">98AG31 / pathotype 3-4-7</strain>
    </source>
</reference>
<protein>
    <recommendedName>
        <fullName evidence="4">Phytocyanin domain-containing protein</fullName>
    </recommendedName>
</protein>
<dbReference type="EMBL" id="GL883096">
    <property type="protein sequence ID" value="EGG09707.1"/>
    <property type="molecule type" value="Genomic_DNA"/>
</dbReference>
<dbReference type="Proteomes" id="UP000001072">
    <property type="component" value="Unassembled WGS sequence"/>
</dbReference>
<keyword evidence="3" id="KW-1185">Reference proteome</keyword>
<dbReference type="STRING" id="747676.F4RCC9"/>
<dbReference type="GeneID" id="18927052"/>
<gene>
    <name evidence="2" type="ORF">MELLADRAFT_29106</name>
</gene>
<sequence>GEKGRIYTPNNIKAAINDTVTFMFQIKNHTVTQSAFAEPCTHLVNMTSNQSGFRSGFVPVAAMTPMGEMPSWTLRVDVSTPLWFFCEQVSHCSSGMVGAINAPDAGDKTFEAFLKSAESQGGAAPAEGGAPPAEGGAAPAEGGAAPAEGGAAPAEGGAAPAEGGAAPAEGGAPPAGGGAPPAEGGAAP</sequence>
<dbReference type="eggNOG" id="ENOG502S40X">
    <property type="taxonomic scope" value="Eukaryota"/>
</dbReference>
<dbReference type="Gene3D" id="2.60.40.420">
    <property type="entry name" value="Cupredoxins - blue copper proteins"/>
    <property type="match status" value="1"/>
</dbReference>
<dbReference type="InParanoid" id="F4RCC9"/>
<dbReference type="RefSeq" id="XP_007406761.1">
    <property type="nucleotide sequence ID" value="XM_007406699.1"/>
</dbReference>
<name>F4RCC9_MELLP</name>
<dbReference type="AlphaFoldDB" id="F4RCC9"/>
<feature type="compositionally biased region" description="Low complexity" evidence="1">
    <location>
        <begin position="121"/>
        <end position="172"/>
    </location>
</feature>
<dbReference type="OrthoDB" id="1921208at2759"/>
<organism evidence="3">
    <name type="scientific">Melampsora larici-populina (strain 98AG31 / pathotype 3-4-7)</name>
    <name type="common">Poplar leaf rust fungus</name>
    <dbReference type="NCBI Taxonomy" id="747676"/>
    <lineage>
        <taxon>Eukaryota</taxon>
        <taxon>Fungi</taxon>
        <taxon>Dikarya</taxon>
        <taxon>Basidiomycota</taxon>
        <taxon>Pucciniomycotina</taxon>
        <taxon>Pucciniomycetes</taxon>
        <taxon>Pucciniales</taxon>
        <taxon>Melampsoraceae</taxon>
        <taxon>Melampsora</taxon>
    </lineage>
</organism>
<dbReference type="SUPFAM" id="SSF49503">
    <property type="entry name" value="Cupredoxins"/>
    <property type="match status" value="1"/>
</dbReference>
<dbReference type="InterPro" id="IPR008972">
    <property type="entry name" value="Cupredoxin"/>
</dbReference>
<dbReference type="VEuPathDB" id="FungiDB:MELLADRAFT_29106"/>
<feature type="region of interest" description="Disordered" evidence="1">
    <location>
        <begin position="117"/>
        <end position="188"/>
    </location>
</feature>
<feature type="non-terminal residue" evidence="2">
    <location>
        <position position="1"/>
    </location>
</feature>
<dbReference type="KEGG" id="mlr:MELLADRAFT_29106"/>
<evidence type="ECO:0000256" key="1">
    <source>
        <dbReference type="SAM" id="MobiDB-lite"/>
    </source>
</evidence>
<evidence type="ECO:0000313" key="3">
    <source>
        <dbReference type="Proteomes" id="UP000001072"/>
    </source>
</evidence>
<accession>F4RCC9</accession>
<proteinExistence type="predicted"/>
<evidence type="ECO:0008006" key="4">
    <source>
        <dbReference type="Google" id="ProtNLM"/>
    </source>
</evidence>
<dbReference type="CDD" id="cd00920">
    <property type="entry name" value="Cupredoxin"/>
    <property type="match status" value="1"/>
</dbReference>
<dbReference type="PANTHER" id="PTHR34883:SF15">
    <property type="entry name" value="EXTRACELLULAR SERINE-RICH PROTEIN"/>
    <property type="match status" value="1"/>
</dbReference>
<dbReference type="PANTHER" id="PTHR34883">
    <property type="entry name" value="SERINE-RICH PROTEIN, PUTATIVE-RELATED-RELATED"/>
    <property type="match status" value="1"/>
</dbReference>
<dbReference type="InterPro" id="IPR052953">
    <property type="entry name" value="Ser-rich/MCO-related"/>
</dbReference>
<feature type="non-terminal residue" evidence="2">
    <location>
        <position position="188"/>
    </location>
</feature>